<dbReference type="AlphaFoldDB" id="A0A9D8KCK9"/>
<dbReference type="Gene3D" id="3.10.180.10">
    <property type="entry name" value="2,3-Dihydroxybiphenyl 1,2-Dioxygenase, domain 1"/>
    <property type="match status" value="1"/>
</dbReference>
<gene>
    <name evidence="3" type="ORF">JW984_02195</name>
</gene>
<dbReference type="GO" id="GO:0046491">
    <property type="term" value="P:L-methylmalonyl-CoA metabolic process"/>
    <property type="evidence" value="ECO:0007669"/>
    <property type="project" value="TreeGrafter"/>
</dbReference>
<dbReference type="Proteomes" id="UP000809273">
    <property type="component" value="Unassembled WGS sequence"/>
</dbReference>
<dbReference type="EMBL" id="JAFGIX010000010">
    <property type="protein sequence ID" value="MBN1571987.1"/>
    <property type="molecule type" value="Genomic_DNA"/>
</dbReference>
<proteinExistence type="predicted"/>
<evidence type="ECO:0000313" key="3">
    <source>
        <dbReference type="EMBL" id="MBN1571987.1"/>
    </source>
</evidence>
<dbReference type="Pfam" id="PF13669">
    <property type="entry name" value="Glyoxalase_4"/>
    <property type="match status" value="1"/>
</dbReference>
<comment type="caution">
    <text evidence="3">The sequence shown here is derived from an EMBL/GenBank/DDBJ whole genome shotgun (WGS) entry which is preliminary data.</text>
</comment>
<feature type="domain" description="VOC" evidence="2">
    <location>
        <begin position="16"/>
        <end position="162"/>
    </location>
</feature>
<protein>
    <submittedName>
        <fullName evidence="3">VOC family protein</fullName>
    </submittedName>
</protein>
<dbReference type="GO" id="GO:0046872">
    <property type="term" value="F:metal ion binding"/>
    <property type="evidence" value="ECO:0007669"/>
    <property type="project" value="UniProtKB-KW"/>
</dbReference>
<dbReference type="PANTHER" id="PTHR43048">
    <property type="entry name" value="METHYLMALONYL-COA EPIMERASE"/>
    <property type="match status" value="1"/>
</dbReference>
<dbReference type="SUPFAM" id="SSF54593">
    <property type="entry name" value="Glyoxalase/Bleomycin resistance protein/Dihydroxybiphenyl dioxygenase"/>
    <property type="match status" value="1"/>
</dbReference>
<dbReference type="InterPro" id="IPR037523">
    <property type="entry name" value="VOC_core"/>
</dbReference>
<keyword evidence="1" id="KW-0479">Metal-binding</keyword>
<evidence type="ECO:0000256" key="1">
    <source>
        <dbReference type="ARBA" id="ARBA00022723"/>
    </source>
</evidence>
<dbReference type="GO" id="GO:0004493">
    <property type="term" value="F:methylmalonyl-CoA epimerase activity"/>
    <property type="evidence" value="ECO:0007669"/>
    <property type="project" value="TreeGrafter"/>
</dbReference>
<name>A0A9D8KCK9_9DELT</name>
<dbReference type="InterPro" id="IPR051785">
    <property type="entry name" value="MMCE/EMCE_epimerase"/>
</dbReference>
<accession>A0A9D8KCK9</accession>
<dbReference type="InterPro" id="IPR029068">
    <property type="entry name" value="Glyas_Bleomycin-R_OHBP_Dase"/>
</dbReference>
<dbReference type="PANTHER" id="PTHR43048:SF3">
    <property type="entry name" value="METHYLMALONYL-COA EPIMERASE, MITOCHONDRIAL"/>
    <property type="match status" value="1"/>
</dbReference>
<evidence type="ECO:0000259" key="2">
    <source>
        <dbReference type="PROSITE" id="PS51819"/>
    </source>
</evidence>
<organism evidence="3 4">
    <name type="scientific">Candidatus Zymogenus saltonus</name>
    <dbReference type="NCBI Taxonomy" id="2844893"/>
    <lineage>
        <taxon>Bacteria</taxon>
        <taxon>Deltaproteobacteria</taxon>
        <taxon>Candidatus Zymogenia</taxon>
        <taxon>Candidatus Zymogeniales</taxon>
        <taxon>Candidatus Zymogenaceae</taxon>
        <taxon>Candidatus Zymogenus</taxon>
    </lineage>
</organism>
<reference evidence="3" key="1">
    <citation type="journal article" date="2021" name="Environ. Microbiol.">
        <title>Genomic characterization of three novel Desulfobacterota classes expand the metabolic and phylogenetic diversity of the phylum.</title>
        <authorList>
            <person name="Murphy C.L."/>
            <person name="Biggerstaff J."/>
            <person name="Eichhorn A."/>
            <person name="Ewing E."/>
            <person name="Shahan R."/>
            <person name="Soriano D."/>
            <person name="Stewart S."/>
            <person name="VanMol K."/>
            <person name="Walker R."/>
            <person name="Walters P."/>
            <person name="Elshahed M.S."/>
            <person name="Youssef N.H."/>
        </authorList>
    </citation>
    <scope>NUCLEOTIDE SEQUENCE</scope>
    <source>
        <strain evidence="3">Zod_Metabat.24</strain>
    </source>
</reference>
<reference evidence="3" key="2">
    <citation type="submission" date="2021-01" db="EMBL/GenBank/DDBJ databases">
        <authorList>
            <person name="Hahn C.R."/>
            <person name="Youssef N.H."/>
            <person name="Elshahed M."/>
        </authorList>
    </citation>
    <scope>NUCLEOTIDE SEQUENCE</scope>
    <source>
        <strain evidence="3">Zod_Metabat.24</strain>
    </source>
</reference>
<evidence type="ECO:0000313" key="4">
    <source>
        <dbReference type="Proteomes" id="UP000809273"/>
    </source>
</evidence>
<sequence length="190" mass="21375">MDDKAKRLAKVLKLPKLGQLGIVVKDIEKTAKFYSDTFGLKPWFRAGLSDEEHNLGGKKRLDFDVDIVMAFSGKIQFELIRHVKGDRNIYLDHLEKHGEGLHHLGFFVSDFDKRMEALDKMGIGVLQSGVIKSVGKAGGSVTKYAYLDTVEIGGIIFELIQTKFVGVNIKMSRLWFELGNITGDLEKLKF</sequence>
<dbReference type="PROSITE" id="PS51819">
    <property type="entry name" value="VOC"/>
    <property type="match status" value="1"/>
</dbReference>